<sequence>MKRNYLKKLINTLLVVLICASAAHAKKEPNTLTKKEKKQGWVLLFDGKTTKGWRAAVTNKTGFPDNKDGWAVEDGKFIILAGGKGGDIVTLNKYSDFELRVEFMVKEHKSNSGIKYYVSETKYRKGEALGIEFQTENSDQGDRIKVALAAAYDIFPADQSKVRAAEPGSWNKVRIVSKNKVVQHWLNGKKVLEYERGSKAFKDAVANSKFHNISNFGELKEGRFLLQDHGNEVAFRNIKVLEL</sequence>
<feature type="domain" description="3-keto-alpha-glucoside-1,2-lyase/3-keto-2-hydroxy-glucal hydratase" evidence="2">
    <location>
        <begin position="40"/>
        <end position="240"/>
    </location>
</feature>
<evidence type="ECO:0000256" key="1">
    <source>
        <dbReference type="SAM" id="SignalP"/>
    </source>
</evidence>
<organism evidence="3 4">
    <name type="scientific">Mariniphaga anaerophila</name>
    <dbReference type="NCBI Taxonomy" id="1484053"/>
    <lineage>
        <taxon>Bacteria</taxon>
        <taxon>Pseudomonadati</taxon>
        <taxon>Bacteroidota</taxon>
        <taxon>Bacteroidia</taxon>
        <taxon>Marinilabiliales</taxon>
        <taxon>Prolixibacteraceae</taxon>
        <taxon>Mariniphaga</taxon>
    </lineage>
</organism>
<name>A0A1M4U9R2_9BACT</name>
<dbReference type="RefSeq" id="WP_072998756.1">
    <property type="nucleotide sequence ID" value="NZ_FQUM01000001.1"/>
</dbReference>
<dbReference type="Proteomes" id="UP000184164">
    <property type="component" value="Unassembled WGS sequence"/>
</dbReference>
<feature type="chain" id="PRO_5012747795" description="3-keto-alpha-glucoside-1,2-lyase/3-keto-2-hydroxy-glucal hydratase domain-containing protein" evidence="1">
    <location>
        <begin position="26"/>
        <end position="243"/>
    </location>
</feature>
<accession>A0A1M4U9R2</accession>
<proteinExistence type="predicted"/>
<evidence type="ECO:0000313" key="4">
    <source>
        <dbReference type="Proteomes" id="UP000184164"/>
    </source>
</evidence>
<evidence type="ECO:0000259" key="2">
    <source>
        <dbReference type="Pfam" id="PF06439"/>
    </source>
</evidence>
<feature type="signal peptide" evidence="1">
    <location>
        <begin position="1"/>
        <end position="25"/>
    </location>
</feature>
<dbReference type="AlphaFoldDB" id="A0A1M4U9R2"/>
<keyword evidence="4" id="KW-1185">Reference proteome</keyword>
<dbReference type="Pfam" id="PF06439">
    <property type="entry name" value="3keto-disac_hyd"/>
    <property type="match status" value="1"/>
</dbReference>
<dbReference type="OrthoDB" id="9806233at2"/>
<gene>
    <name evidence="3" type="ORF">SAMN05444274_101619</name>
</gene>
<dbReference type="InterPro" id="IPR010496">
    <property type="entry name" value="AL/BT2_dom"/>
</dbReference>
<evidence type="ECO:0000313" key="3">
    <source>
        <dbReference type="EMBL" id="SHE53465.1"/>
    </source>
</evidence>
<reference evidence="3 4" key="1">
    <citation type="submission" date="2016-11" db="EMBL/GenBank/DDBJ databases">
        <authorList>
            <person name="Jaros S."/>
            <person name="Januszkiewicz K."/>
            <person name="Wedrychowicz H."/>
        </authorList>
    </citation>
    <scope>NUCLEOTIDE SEQUENCE [LARGE SCALE GENOMIC DNA]</scope>
    <source>
        <strain evidence="3 4">DSM 26910</strain>
    </source>
</reference>
<dbReference type="Gene3D" id="2.60.120.560">
    <property type="entry name" value="Exo-inulinase, domain 1"/>
    <property type="match status" value="1"/>
</dbReference>
<dbReference type="STRING" id="1484053.SAMN05444274_101619"/>
<dbReference type="EMBL" id="FQUM01000001">
    <property type="protein sequence ID" value="SHE53465.1"/>
    <property type="molecule type" value="Genomic_DNA"/>
</dbReference>
<protein>
    <recommendedName>
        <fullName evidence="2">3-keto-alpha-glucoside-1,2-lyase/3-keto-2-hydroxy-glucal hydratase domain-containing protein</fullName>
    </recommendedName>
</protein>
<dbReference type="GO" id="GO:0016787">
    <property type="term" value="F:hydrolase activity"/>
    <property type="evidence" value="ECO:0007669"/>
    <property type="project" value="InterPro"/>
</dbReference>
<keyword evidence="1" id="KW-0732">Signal</keyword>